<keyword evidence="8" id="KW-0915">Sodium</keyword>
<sequence length="496" mass="52538">MWITFGMIAAFFIFVIIVMERSTAKDASFSDYATGGRSFNSVYGTAAFINTWLPGTVFISFAGLTAGSGVTGFYLVQYSVFAAIIMFLLAKPAYLWGTRYDLRTQADLLGLRYGSTTVRVIAAIIGVIASIPWVVLGMQSLALIFSFSSDGAIGPVFAVVLGVVVLTIRQIWTVKFGMRGVMISDLIQGIAAYLIGFVVIFGLIVWLIANNHGFDQVDPALLVLPGPGSELGPLYLFSLVLTGALGGWCWPDIFVRLFTQNGVSTIRRTSVQAVPILLVFATALNVLALLASSVPEVAAAPDTVWFVLASFGGPLLLGLAGICVLCGSMGNVGANLQAIGAMTANDIIGPMKKQEIQNARIGKISVAAVTIISSLGALATASTTSGLVLWAQVSYQGICQLAPTLFLGIFWRRTTALSAILGMILGFGTAAIVQIFYPISVPWLGGMTSGIAGLIINTAVMVAVSLLMPNSAKEQTRVDNLFAELNQKQKDEKQAS</sequence>
<accession>A0A1H1X6H4</accession>
<feature type="transmembrane region" description="Helical" evidence="14">
    <location>
        <begin position="234"/>
        <end position="259"/>
    </location>
</feature>
<evidence type="ECO:0000256" key="5">
    <source>
        <dbReference type="ARBA" id="ARBA00022692"/>
    </source>
</evidence>
<dbReference type="CDD" id="cd10322">
    <property type="entry name" value="SLC5sbd"/>
    <property type="match status" value="1"/>
</dbReference>
<evidence type="ECO:0000256" key="9">
    <source>
        <dbReference type="ARBA" id="ARBA00023065"/>
    </source>
</evidence>
<comment type="catalytic activity">
    <reaction evidence="12">
        <text>L-proline(in) + Na(+)(in) = L-proline(out) + Na(+)(out)</text>
        <dbReference type="Rhea" id="RHEA:28967"/>
        <dbReference type="ChEBI" id="CHEBI:29101"/>
        <dbReference type="ChEBI" id="CHEBI:60039"/>
    </reaction>
</comment>
<dbReference type="Proteomes" id="UP000199700">
    <property type="component" value="Chromosome"/>
</dbReference>
<evidence type="ECO:0000256" key="4">
    <source>
        <dbReference type="ARBA" id="ARBA00022475"/>
    </source>
</evidence>
<evidence type="ECO:0000256" key="3">
    <source>
        <dbReference type="ARBA" id="ARBA00022448"/>
    </source>
</evidence>
<evidence type="ECO:0000256" key="10">
    <source>
        <dbReference type="ARBA" id="ARBA00023136"/>
    </source>
</evidence>
<dbReference type="GO" id="GO:0015293">
    <property type="term" value="F:symporter activity"/>
    <property type="evidence" value="ECO:0007669"/>
    <property type="project" value="UniProtKB-KW"/>
</dbReference>
<evidence type="ECO:0000256" key="8">
    <source>
        <dbReference type="ARBA" id="ARBA00023053"/>
    </source>
</evidence>
<dbReference type="Pfam" id="PF00474">
    <property type="entry name" value="SSF"/>
    <property type="match status" value="1"/>
</dbReference>
<feature type="transmembrane region" description="Helical" evidence="14">
    <location>
        <begin position="443"/>
        <end position="467"/>
    </location>
</feature>
<dbReference type="PROSITE" id="PS50283">
    <property type="entry name" value="NA_SOLUT_SYMP_3"/>
    <property type="match status" value="1"/>
</dbReference>
<keyword evidence="3" id="KW-0813">Transport</keyword>
<dbReference type="EMBL" id="LT629739">
    <property type="protein sequence ID" value="SDT04671.1"/>
    <property type="molecule type" value="Genomic_DNA"/>
</dbReference>
<feature type="transmembrane region" description="Helical" evidence="14">
    <location>
        <begin position="151"/>
        <end position="169"/>
    </location>
</feature>
<keyword evidence="6" id="KW-0769">Symport</keyword>
<comment type="subcellular location">
    <subcellularLocation>
        <location evidence="1">Cell membrane</location>
        <topology evidence="1">Multi-pass membrane protein</topology>
    </subcellularLocation>
</comment>
<dbReference type="STRING" id="629680.SAMN04489751_3603"/>
<dbReference type="InterPro" id="IPR038377">
    <property type="entry name" value="Na/Glc_symporter_sf"/>
</dbReference>
<feature type="transmembrane region" description="Helical" evidence="14">
    <location>
        <begin position="271"/>
        <end position="291"/>
    </location>
</feature>
<evidence type="ECO:0000313" key="16">
    <source>
        <dbReference type="Proteomes" id="UP000199700"/>
    </source>
</evidence>
<organism evidence="15 16">
    <name type="scientific">Brevibacterium sandarakinum</name>
    <dbReference type="NCBI Taxonomy" id="629680"/>
    <lineage>
        <taxon>Bacteria</taxon>
        <taxon>Bacillati</taxon>
        <taxon>Actinomycetota</taxon>
        <taxon>Actinomycetes</taxon>
        <taxon>Micrococcales</taxon>
        <taxon>Brevibacteriaceae</taxon>
        <taxon>Brevibacterium</taxon>
    </lineage>
</organism>
<dbReference type="OrthoDB" id="9789704at2"/>
<feature type="transmembrane region" description="Helical" evidence="14">
    <location>
        <begin position="190"/>
        <end position="209"/>
    </location>
</feature>
<keyword evidence="4" id="KW-1003">Cell membrane</keyword>
<protein>
    <submittedName>
        <fullName evidence="15">Solute:Na+ symporter, SSS family</fullName>
    </submittedName>
</protein>
<feature type="transmembrane region" description="Helical" evidence="14">
    <location>
        <begin position="361"/>
        <end position="381"/>
    </location>
</feature>
<evidence type="ECO:0000256" key="7">
    <source>
        <dbReference type="ARBA" id="ARBA00022989"/>
    </source>
</evidence>
<evidence type="ECO:0000256" key="6">
    <source>
        <dbReference type="ARBA" id="ARBA00022847"/>
    </source>
</evidence>
<evidence type="ECO:0000256" key="1">
    <source>
        <dbReference type="ARBA" id="ARBA00004651"/>
    </source>
</evidence>
<keyword evidence="16" id="KW-1185">Reference proteome</keyword>
<dbReference type="GO" id="GO:0005886">
    <property type="term" value="C:plasma membrane"/>
    <property type="evidence" value="ECO:0007669"/>
    <property type="project" value="UniProtKB-SubCell"/>
</dbReference>
<feature type="transmembrane region" description="Helical" evidence="14">
    <location>
        <begin position="417"/>
        <end position="437"/>
    </location>
</feature>
<dbReference type="AlphaFoldDB" id="A0A1H1X6H4"/>
<dbReference type="PANTHER" id="PTHR48086:SF3">
    <property type="entry name" value="SODIUM_PROLINE SYMPORTER"/>
    <property type="match status" value="1"/>
</dbReference>
<feature type="transmembrane region" description="Helical" evidence="14">
    <location>
        <begin position="118"/>
        <end position="145"/>
    </location>
</feature>
<dbReference type="GO" id="GO:0006814">
    <property type="term" value="P:sodium ion transport"/>
    <property type="evidence" value="ECO:0007669"/>
    <property type="project" value="UniProtKB-KW"/>
</dbReference>
<dbReference type="InterPro" id="IPR050277">
    <property type="entry name" value="Sodium:Solute_Symporter"/>
</dbReference>
<dbReference type="PANTHER" id="PTHR48086">
    <property type="entry name" value="SODIUM/PROLINE SYMPORTER-RELATED"/>
    <property type="match status" value="1"/>
</dbReference>
<keyword evidence="9" id="KW-0406">Ion transport</keyword>
<dbReference type="InterPro" id="IPR001734">
    <property type="entry name" value="Na/solute_symporter"/>
</dbReference>
<keyword evidence="11" id="KW-0739">Sodium transport</keyword>
<comment type="similarity">
    <text evidence="2 13">Belongs to the sodium:solute symporter (SSF) (TC 2.A.21) family.</text>
</comment>
<name>A0A1H1X6H4_BRESA</name>
<gene>
    <name evidence="15" type="ORF">SAMN04489751_3603</name>
</gene>
<evidence type="ECO:0000256" key="13">
    <source>
        <dbReference type="RuleBase" id="RU362091"/>
    </source>
</evidence>
<evidence type="ECO:0000313" key="15">
    <source>
        <dbReference type="EMBL" id="SDT04671.1"/>
    </source>
</evidence>
<dbReference type="Gene3D" id="1.20.1730.10">
    <property type="entry name" value="Sodium/glucose cotransporter"/>
    <property type="match status" value="1"/>
</dbReference>
<keyword evidence="5 14" id="KW-0812">Transmembrane</keyword>
<keyword evidence="10 14" id="KW-0472">Membrane</keyword>
<reference evidence="15" key="1">
    <citation type="submission" date="2016-10" db="EMBL/GenBank/DDBJ databases">
        <authorList>
            <person name="Varghese N."/>
            <person name="Submissions S."/>
        </authorList>
    </citation>
    <scope>NUCLEOTIDE SEQUENCE [LARGE SCALE GENOMIC DNA]</scope>
    <source>
        <strain evidence="15">DSM 22082</strain>
    </source>
</reference>
<feature type="transmembrane region" description="Helical" evidence="14">
    <location>
        <begin position="387"/>
        <end position="410"/>
    </location>
</feature>
<evidence type="ECO:0000256" key="2">
    <source>
        <dbReference type="ARBA" id="ARBA00006434"/>
    </source>
</evidence>
<feature type="transmembrane region" description="Helical" evidence="14">
    <location>
        <begin position="75"/>
        <end position="97"/>
    </location>
</feature>
<evidence type="ECO:0000256" key="11">
    <source>
        <dbReference type="ARBA" id="ARBA00023201"/>
    </source>
</evidence>
<keyword evidence="7 14" id="KW-1133">Transmembrane helix</keyword>
<feature type="transmembrane region" description="Helical" evidence="14">
    <location>
        <begin position="303"/>
        <end position="327"/>
    </location>
</feature>
<evidence type="ECO:0000256" key="12">
    <source>
        <dbReference type="ARBA" id="ARBA00033708"/>
    </source>
</evidence>
<proteinExistence type="inferred from homology"/>
<evidence type="ECO:0000256" key="14">
    <source>
        <dbReference type="SAM" id="Phobius"/>
    </source>
</evidence>